<sequence>MLEVRPNCEWCDCDLPPASQEARICSYECTYCASCVDNVLENVCPTCGGGFVMRPIRPKRADGLQKNLGLHNRPAGTKRHHSSWTRAQVEEVRDRLKDLPPWER</sequence>
<dbReference type="KEGG" id="otm:OSB_10290"/>
<protein>
    <submittedName>
        <fullName evidence="1">Uncharacterized protein</fullName>
    </submittedName>
</protein>
<dbReference type="RefSeq" id="WP_074202191.1">
    <property type="nucleotide sequence ID" value="NZ_CP012160.1"/>
</dbReference>
<dbReference type="AlphaFoldDB" id="A0A0K0Y3Z6"/>
<evidence type="ECO:0000313" key="2">
    <source>
        <dbReference type="Proteomes" id="UP000067444"/>
    </source>
</evidence>
<dbReference type="EMBL" id="CP012160">
    <property type="protein sequence ID" value="AKS45587.1"/>
    <property type="molecule type" value="Genomic_DNA"/>
</dbReference>
<dbReference type="Pfam" id="PF06906">
    <property type="entry name" value="DUF1272"/>
    <property type="match status" value="1"/>
</dbReference>
<reference evidence="1 2" key="1">
    <citation type="journal article" date="2015" name="Genome Announc.">
        <title>Closed Genome Sequence of Octadecabacter temperatus SB1, the First Mesophilic Species of the Genus Octadecabacter.</title>
        <authorList>
            <person name="Voget S."/>
            <person name="Billerbeck S."/>
            <person name="Simon M."/>
            <person name="Daniel R."/>
        </authorList>
    </citation>
    <scope>NUCLEOTIDE SEQUENCE [LARGE SCALE GENOMIC DNA]</scope>
    <source>
        <strain evidence="1 2">SB1</strain>
    </source>
</reference>
<gene>
    <name evidence="1" type="ORF">OSB_10290</name>
</gene>
<name>A0A0K0Y3Z6_9RHOB</name>
<dbReference type="SUPFAM" id="SSF144206">
    <property type="entry name" value="NOB1 zinc finger-like"/>
    <property type="match status" value="1"/>
</dbReference>
<accession>A0A0K0Y3Z6</accession>
<organism evidence="1 2">
    <name type="scientific">Octadecabacter temperatus</name>
    <dbReference type="NCBI Taxonomy" id="1458307"/>
    <lineage>
        <taxon>Bacteria</taxon>
        <taxon>Pseudomonadati</taxon>
        <taxon>Pseudomonadota</taxon>
        <taxon>Alphaproteobacteria</taxon>
        <taxon>Rhodobacterales</taxon>
        <taxon>Roseobacteraceae</taxon>
        <taxon>Octadecabacter</taxon>
    </lineage>
</organism>
<proteinExistence type="predicted"/>
<dbReference type="STRING" id="1458307.OSB_10290"/>
<dbReference type="InterPro" id="IPR036283">
    <property type="entry name" value="NOB1_Zf-like_sf"/>
</dbReference>
<dbReference type="PATRIC" id="fig|1458307.3.peg.1044"/>
<dbReference type="InterPro" id="IPR010696">
    <property type="entry name" value="DUF1272"/>
</dbReference>
<dbReference type="Proteomes" id="UP000067444">
    <property type="component" value="Chromosome"/>
</dbReference>
<keyword evidence="2" id="KW-1185">Reference proteome</keyword>
<evidence type="ECO:0000313" key="1">
    <source>
        <dbReference type="EMBL" id="AKS45587.1"/>
    </source>
</evidence>
<dbReference type="OrthoDB" id="9808883at2"/>